<gene>
    <name evidence="1" type="ORF">Rumeso_05004</name>
</gene>
<sequence>MSNPGSNEDEDEDDFWPWTFGAVGESRLQRAVVECVKDRPHLGVTVVNLTYCFNLHRQHGIVHQ</sequence>
<protein>
    <submittedName>
        <fullName evidence="1">Uncharacterized protein</fullName>
    </submittedName>
</protein>
<dbReference type="Proteomes" id="UP000019666">
    <property type="component" value="Unassembled WGS sequence"/>
</dbReference>
<organism evidence="1 2">
    <name type="scientific">Rubellimicrobium mesophilum DSM 19309</name>
    <dbReference type="NCBI Taxonomy" id="442562"/>
    <lineage>
        <taxon>Bacteria</taxon>
        <taxon>Pseudomonadati</taxon>
        <taxon>Pseudomonadota</taxon>
        <taxon>Alphaproteobacteria</taxon>
        <taxon>Rhodobacterales</taxon>
        <taxon>Roseobacteraceae</taxon>
        <taxon>Rubellimicrobium</taxon>
    </lineage>
</organism>
<keyword evidence="2" id="KW-1185">Reference proteome</keyword>
<dbReference type="HOGENOM" id="CLU_2865074_0_0_5"/>
<evidence type="ECO:0000313" key="1">
    <source>
        <dbReference type="EMBL" id="EYD71603.1"/>
    </source>
</evidence>
<evidence type="ECO:0000313" key="2">
    <source>
        <dbReference type="Proteomes" id="UP000019666"/>
    </source>
</evidence>
<dbReference type="STRING" id="442562.Rumeso_05004"/>
<proteinExistence type="predicted"/>
<dbReference type="AlphaFoldDB" id="A0A017HBV6"/>
<accession>A0A017HBV6</accession>
<reference evidence="1 2" key="1">
    <citation type="submission" date="2013-02" db="EMBL/GenBank/DDBJ databases">
        <authorList>
            <person name="Fiebig A."/>
            <person name="Goeker M."/>
            <person name="Klenk H.-P.P."/>
        </authorList>
    </citation>
    <scope>NUCLEOTIDE SEQUENCE [LARGE SCALE GENOMIC DNA]</scope>
    <source>
        <strain evidence="1 2">DSM 19309</strain>
    </source>
</reference>
<name>A0A017HBV6_9RHOB</name>
<dbReference type="EMBL" id="AOSK01000136">
    <property type="protein sequence ID" value="EYD71603.1"/>
    <property type="molecule type" value="Genomic_DNA"/>
</dbReference>
<comment type="caution">
    <text evidence="1">The sequence shown here is derived from an EMBL/GenBank/DDBJ whole genome shotgun (WGS) entry which is preliminary data.</text>
</comment>